<evidence type="ECO:0000313" key="7">
    <source>
        <dbReference type="EMBL" id="EHO07370.1"/>
    </source>
</evidence>
<dbReference type="PANTHER" id="PTHR42865">
    <property type="entry name" value="PROTON/GLUTAMATE-ASPARTATE SYMPORTER"/>
    <property type="match status" value="1"/>
</dbReference>
<sequence length="412" mass="44418">MINKDNEGGPVLSLFYTFYAMLKKLVNNTIVRLISGVIIGLLVGPYLNDILLQVILSTKHILGQLILFLVPLIILGFIVSSIAKLDQKSSVIIGFSLAIAYISSVGAGLFSGSLGYTILPWLDIPSTAATGRALPEMLFKLDIPPIFDVMTSLVLALMIGLGILWTQSKPLEIAFDHFKEIVLLLVNRVLVPLLPLYIACNFALLSYVGSIQSQLPIFLIVIIIVILAHIVWIAILYTIAGLYAKKNPWEVLRHYGPTYLTALGTMSSAASLGVALQSAHKSKVLKPEITNFTIPFFSNVHLCGAMVTETFFVMTVSLVLYGHLPDVSTLILFVLLLGVFALGAPGVPGGALMASLGLITSMLGFDDTGIALVLTIFALQDSFGTACNIVGDGALSLMATAFHERQQKREAQ</sequence>
<keyword evidence="4 6" id="KW-1133">Transmembrane helix</keyword>
<feature type="transmembrane region" description="Helical" evidence="6">
    <location>
        <begin position="30"/>
        <end position="48"/>
    </location>
</feature>
<dbReference type="EMBL" id="AGEC02000028">
    <property type="protein sequence ID" value="EHO07370.1"/>
    <property type="molecule type" value="Genomic_DNA"/>
</dbReference>
<keyword evidence="8" id="KW-1185">Reference proteome</keyword>
<proteinExistence type="predicted"/>
<feature type="transmembrane region" description="Helical" evidence="6">
    <location>
        <begin position="259"/>
        <end position="279"/>
    </location>
</feature>
<evidence type="ECO:0000256" key="5">
    <source>
        <dbReference type="ARBA" id="ARBA00023136"/>
    </source>
</evidence>
<feature type="transmembrane region" description="Helical" evidence="6">
    <location>
        <begin position="146"/>
        <end position="165"/>
    </location>
</feature>
<gene>
    <name evidence="7" type="ORF">HMPREF9712_02769</name>
</gene>
<evidence type="ECO:0000256" key="2">
    <source>
        <dbReference type="ARBA" id="ARBA00022448"/>
    </source>
</evidence>
<comment type="caution">
    <text evidence="7">The sequence shown here is derived from an EMBL/GenBank/DDBJ whole genome shotgun (WGS) entry which is preliminary data.</text>
</comment>
<evidence type="ECO:0000256" key="1">
    <source>
        <dbReference type="ARBA" id="ARBA00004141"/>
    </source>
</evidence>
<evidence type="ECO:0000256" key="3">
    <source>
        <dbReference type="ARBA" id="ARBA00022692"/>
    </source>
</evidence>
<evidence type="ECO:0000256" key="6">
    <source>
        <dbReference type="SAM" id="Phobius"/>
    </source>
</evidence>
<organism evidence="7 8">
    <name type="scientific">Myroides odoratimimus CCUG 10230</name>
    <dbReference type="NCBI Taxonomy" id="883150"/>
    <lineage>
        <taxon>Bacteria</taxon>
        <taxon>Pseudomonadati</taxon>
        <taxon>Bacteroidota</taxon>
        <taxon>Flavobacteriia</taxon>
        <taxon>Flavobacteriales</taxon>
        <taxon>Flavobacteriaceae</taxon>
        <taxon>Myroides</taxon>
    </lineage>
</organism>
<keyword evidence="3 6" id="KW-0812">Transmembrane</keyword>
<evidence type="ECO:0000256" key="4">
    <source>
        <dbReference type="ARBA" id="ARBA00022989"/>
    </source>
</evidence>
<dbReference type="Gene3D" id="1.10.3860.10">
    <property type="entry name" value="Sodium:dicarboxylate symporter"/>
    <property type="match status" value="1"/>
</dbReference>
<feature type="transmembrane region" description="Helical" evidence="6">
    <location>
        <begin position="300"/>
        <end position="321"/>
    </location>
</feature>
<dbReference type="Proteomes" id="UP000005402">
    <property type="component" value="Unassembled WGS sequence"/>
</dbReference>
<feature type="transmembrane region" description="Helical" evidence="6">
    <location>
        <begin position="217"/>
        <end position="239"/>
    </location>
</feature>
<comment type="subcellular location">
    <subcellularLocation>
        <location evidence="1">Membrane</location>
        <topology evidence="1">Multi-pass membrane protein</topology>
    </subcellularLocation>
</comment>
<dbReference type="InterPro" id="IPR001991">
    <property type="entry name" value="Na-dicarboxylate_symporter"/>
</dbReference>
<keyword evidence="2" id="KW-0813">Transport</keyword>
<dbReference type="InterPro" id="IPR036458">
    <property type="entry name" value="Na:dicarbo_symporter_sf"/>
</dbReference>
<feature type="transmembrane region" description="Helical" evidence="6">
    <location>
        <begin position="185"/>
        <end position="205"/>
    </location>
</feature>
<accession>A0ABN0E7N9</accession>
<dbReference type="PANTHER" id="PTHR42865:SF10">
    <property type="entry name" value="SODIUM:DICARBOXYLATE SYMPORTER FAMILY PROTEIN"/>
    <property type="match status" value="1"/>
</dbReference>
<dbReference type="Pfam" id="PF00375">
    <property type="entry name" value="SDF"/>
    <property type="match status" value="1"/>
</dbReference>
<feature type="transmembrane region" description="Helical" evidence="6">
    <location>
        <begin position="91"/>
        <end position="110"/>
    </location>
</feature>
<evidence type="ECO:0000313" key="8">
    <source>
        <dbReference type="Proteomes" id="UP000005402"/>
    </source>
</evidence>
<feature type="transmembrane region" description="Helical" evidence="6">
    <location>
        <begin position="60"/>
        <end position="79"/>
    </location>
</feature>
<name>A0ABN0E7N9_9FLAO</name>
<reference evidence="7" key="1">
    <citation type="submission" date="2012-07" db="EMBL/GenBank/DDBJ databases">
        <title>The Genome Sequence of Myroides odoratimimus CCUG 10230.</title>
        <authorList>
            <consortium name="The Broad Institute Genome Sequencing Platform"/>
            <person name="Earl A."/>
            <person name="Ward D."/>
            <person name="Feldgarden M."/>
            <person name="Gevers D."/>
            <person name="Huys G."/>
            <person name="Walker B."/>
            <person name="Young S.K."/>
            <person name="Zeng Q."/>
            <person name="Gargeya S."/>
            <person name="Fitzgerald M."/>
            <person name="Haas B."/>
            <person name="Abouelleil A."/>
            <person name="Alvarado L."/>
            <person name="Arachchi H.M."/>
            <person name="Berlin A.M."/>
            <person name="Chapman S.B."/>
            <person name="Goldberg J."/>
            <person name="Griggs A."/>
            <person name="Gujja S."/>
            <person name="Hansen M."/>
            <person name="Howarth C."/>
            <person name="Imamovic A."/>
            <person name="Larimer J."/>
            <person name="McCowen C."/>
            <person name="Montmayeur A."/>
            <person name="Murphy C."/>
            <person name="Neiman D."/>
            <person name="Pearson M."/>
            <person name="Priest M."/>
            <person name="Roberts A."/>
            <person name="Saif S."/>
            <person name="Shea T."/>
            <person name="Sisk P."/>
            <person name="Sykes S."/>
            <person name="Wortman J."/>
            <person name="Nusbaum C."/>
            <person name="Birren B."/>
        </authorList>
    </citation>
    <scope>NUCLEOTIDE SEQUENCE [LARGE SCALE GENOMIC DNA]</scope>
    <source>
        <strain evidence="7">CCUG 10230</strain>
    </source>
</reference>
<dbReference type="SUPFAM" id="SSF118215">
    <property type="entry name" value="Proton glutamate symport protein"/>
    <property type="match status" value="1"/>
</dbReference>
<protein>
    <submittedName>
        <fullName evidence="7">Uncharacterized protein</fullName>
    </submittedName>
</protein>
<feature type="transmembrane region" description="Helical" evidence="6">
    <location>
        <begin position="327"/>
        <end position="344"/>
    </location>
</feature>
<dbReference type="PRINTS" id="PR00173">
    <property type="entry name" value="EDTRNSPORT"/>
</dbReference>
<keyword evidence="5 6" id="KW-0472">Membrane</keyword>